<dbReference type="Proteomes" id="UP000604046">
    <property type="component" value="Unassembled WGS sequence"/>
</dbReference>
<organism evidence="1 2">
    <name type="scientific">Symbiodinium natans</name>
    <dbReference type="NCBI Taxonomy" id="878477"/>
    <lineage>
        <taxon>Eukaryota</taxon>
        <taxon>Sar</taxon>
        <taxon>Alveolata</taxon>
        <taxon>Dinophyceae</taxon>
        <taxon>Suessiales</taxon>
        <taxon>Symbiodiniaceae</taxon>
        <taxon>Symbiodinium</taxon>
    </lineage>
</organism>
<protein>
    <submittedName>
        <fullName evidence="1">Uncharacterized protein</fullName>
    </submittedName>
</protein>
<proteinExistence type="predicted"/>
<dbReference type="EMBL" id="CAJNDS010000760">
    <property type="protein sequence ID" value="CAE7232227.1"/>
    <property type="molecule type" value="Genomic_DNA"/>
</dbReference>
<name>A0A812KXI1_9DINO</name>
<comment type="caution">
    <text evidence="1">The sequence shown here is derived from an EMBL/GenBank/DDBJ whole genome shotgun (WGS) entry which is preliminary data.</text>
</comment>
<evidence type="ECO:0000313" key="2">
    <source>
        <dbReference type="Proteomes" id="UP000604046"/>
    </source>
</evidence>
<reference evidence="1" key="1">
    <citation type="submission" date="2021-02" db="EMBL/GenBank/DDBJ databases">
        <authorList>
            <person name="Dougan E. K."/>
            <person name="Rhodes N."/>
            <person name="Thang M."/>
            <person name="Chan C."/>
        </authorList>
    </citation>
    <scope>NUCLEOTIDE SEQUENCE</scope>
</reference>
<evidence type="ECO:0000313" key="1">
    <source>
        <dbReference type="EMBL" id="CAE7232227.1"/>
    </source>
</evidence>
<sequence length="112" mass="11680">MATLAAGVLQGSKDAFPELKGELPKCEHVGHASSCRRGPGDQGTGLGIRGNLPGSAHLLRPIQTFSLPEVLEGPGTHGDGSLSTLYSYSMCARLGNLQDVFLLGPVMGFRTC</sequence>
<keyword evidence="2" id="KW-1185">Reference proteome</keyword>
<accession>A0A812KXI1</accession>
<gene>
    <name evidence="1" type="ORF">SNAT2548_LOCUS9584</name>
</gene>
<dbReference type="AlphaFoldDB" id="A0A812KXI1"/>